<evidence type="ECO:0000313" key="2">
    <source>
        <dbReference type="Proteomes" id="UP000308600"/>
    </source>
</evidence>
<gene>
    <name evidence="1" type="ORF">BDN72DRAFT_837263</name>
</gene>
<reference evidence="1 2" key="1">
    <citation type="journal article" date="2019" name="Nat. Ecol. Evol.">
        <title>Megaphylogeny resolves global patterns of mushroom evolution.</title>
        <authorList>
            <person name="Varga T."/>
            <person name="Krizsan K."/>
            <person name="Foldi C."/>
            <person name="Dima B."/>
            <person name="Sanchez-Garcia M."/>
            <person name="Sanchez-Ramirez S."/>
            <person name="Szollosi G.J."/>
            <person name="Szarkandi J.G."/>
            <person name="Papp V."/>
            <person name="Albert L."/>
            <person name="Andreopoulos W."/>
            <person name="Angelini C."/>
            <person name="Antonin V."/>
            <person name="Barry K.W."/>
            <person name="Bougher N.L."/>
            <person name="Buchanan P."/>
            <person name="Buyck B."/>
            <person name="Bense V."/>
            <person name="Catcheside P."/>
            <person name="Chovatia M."/>
            <person name="Cooper J."/>
            <person name="Damon W."/>
            <person name="Desjardin D."/>
            <person name="Finy P."/>
            <person name="Geml J."/>
            <person name="Haridas S."/>
            <person name="Hughes K."/>
            <person name="Justo A."/>
            <person name="Karasinski D."/>
            <person name="Kautmanova I."/>
            <person name="Kiss B."/>
            <person name="Kocsube S."/>
            <person name="Kotiranta H."/>
            <person name="LaButti K.M."/>
            <person name="Lechner B.E."/>
            <person name="Liimatainen K."/>
            <person name="Lipzen A."/>
            <person name="Lukacs Z."/>
            <person name="Mihaltcheva S."/>
            <person name="Morgado L.N."/>
            <person name="Niskanen T."/>
            <person name="Noordeloos M.E."/>
            <person name="Ohm R.A."/>
            <person name="Ortiz-Santana B."/>
            <person name="Ovrebo C."/>
            <person name="Racz N."/>
            <person name="Riley R."/>
            <person name="Savchenko A."/>
            <person name="Shiryaev A."/>
            <person name="Soop K."/>
            <person name="Spirin V."/>
            <person name="Szebenyi C."/>
            <person name="Tomsovsky M."/>
            <person name="Tulloss R.E."/>
            <person name="Uehling J."/>
            <person name="Grigoriev I.V."/>
            <person name="Vagvolgyi C."/>
            <person name="Papp T."/>
            <person name="Martin F.M."/>
            <person name="Miettinen O."/>
            <person name="Hibbett D.S."/>
            <person name="Nagy L.G."/>
        </authorList>
    </citation>
    <scope>NUCLEOTIDE SEQUENCE [LARGE SCALE GENOMIC DNA]</scope>
    <source>
        <strain evidence="1 2">NL-1719</strain>
    </source>
</reference>
<evidence type="ECO:0000313" key="1">
    <source>
        <dbReference type="EMBL" id="TFK71702.1"/>
    </source>
</evidence>
<protein>
    <submittedName>
        <fullName evidence="1">Uncharacterized protein</fullName>
    </submittedName>
</protein>
<name>A0ACD3B1E4_9AGAR</name>
<proteinExistence type="predicted"/>
<keyword evidence="2" id="KW-1185">Reference proteome</keyword>
<accession>A0ACD3B1E4</accession>
<sequence length="1176" mass="123376">MASSSSSSNGKILKRADPSTIQDKFLVGYQGWFTCPGDGDPIAPDHHGWLHWFDRPMSEGGNPCVDLWPDVSSYSPSELYPVPGLKNKSGEQVYLFSSRNSKTVQRHFNWMALHGIDGAFLQRFAAQCDLEAGNHGIMRIRDEVGDLVKEAAEKEGRVFAIMYDVSGVPADRLQRIIERDWLHLIHQRGIIDSPNYLKEKGKIVVAFWGFGFDNAGHTPALVKAITSYIRSVTPGGAYIMAGAPADWRTAQGDADRNPEFLDVWLNDFDAISPWTVGRYRTDQEADDFAETKMKGDADLLRKRADEGARKVDYIPVVLPGGSGYNLTQGKWGYNDTKRQGGRFLWKQIFNAKRHGARIMYGAMWDEYDEGTAFMPVVETKRLLPDTDRFSFMALDADGYDVPSDWYMRICGFAVEALRSERRIFESFPSKELQDYWSSRPRYEEVSQKSGEFISGSSQAGASGSGGDGQSYEQWLAAQREGDKEEPPPPPYSLEDDEPVAPAQTAQPVQPTQPTQAIQPQPPVPQSQPTAHSQYSIHTQYSGPAPNTVPSTPVSPGSSAHFMSDTGASLQASPLSMNVGLPPTQASSPHPTGHSQTLPSGPGYGPGGPNANVGSPGPSAVGPHDAVSALANDFGRQSSISGSYPTSTQPLHPHHSSTVNYSHVGSGHASPPPLHPTHPAANSGYHPVGPGPTSPPPLHPAHPAASSGGYAPIGPGPTSPPPLHHAHSTASSGYPPFGPTPHGGRPPPRPHTSTGYAGPLPEKVGYPGPESTPPSQYSGYPPGPSGSVGPPHGHGGHPAGRPPNGPGPTPSSQWSQDQWPPADWKVNPSTQPQSAPPHQQGYPSTHAGPTQPGGANLSRPQTFSASSLHSVGPSPLRPHASLAASSVRPPQKPPSVDGSPTGFSHNNPGGPSSGYPTGPSSYKPNEPSGSYSPAGPLYSHHHGPGHPHGHGGIGFPQASPFAPATSSFPGSPVQGSSAHSPPSSSYPSPGGSSYAGDNLSSYYASAPGNAPTFPGGPYSAASPGSGPTSPPPPPSQTSYGPPGQPHAPHAPHGGPSHGGALHFPQAAGPGGPGGVGSGSGYYNPNPQYANYPAQGPSYPYGPGPNPTAFPGAGGGIPLPHQQPSGGASFPMPMGGGAMNFALNAVDKYAGKKTRLQLENQIGSLAQSGSNLFNKFTK</sequence>
<dbReference type="EMBL" id="ML208294">
    <property type="protein sequence ID" value="TFK71702.1"/>
    <property type="molecule type" value="Genomic_DNA"/>
</dbReference>
<organism evidence="1 2">
    <name type="scientific">Pluteus cervinus</name>
    <dbReference type="NCBI Taxonomy" id="181527"/>
    <lineage>
        <taxon>Eukaryota</taxon>
        <taxon>Fungi</taxon>
        <taxon>Dikarya</taxon>
        <taxon>Basidiomycota</taxon>
        <taxon>Agaricomycotina</taxon>
        <taxon>Agaricomycetes</taxon>
        <taxon>Agaricomycetidae</taxon>
        <taxon>Agaricales</taxon>
        <taxon>Pluteineae</taxon>
        <taxon>Pluteaceae</taxon>
        <taxon>Pluteus</taxon>
    </lineage>
</organism>
<dbReference type="Proteomes" id="UP000308600">
    <property type="component" value="Unassembled WGS sequence"/>
</dbReference>